<dbReference type="NCBIfam" id="NF003417">
    <property type="entry name" value="PRK04813.1"/>
    <property type="match status" value="2"/>
</dbReference>
<dbReference type="FunFam" id="1.10.1200.10:FF:000005">
    <property type="entry name" value="Nonribosomal peptide synthetase 1"/>
    <property type="match status" value="1"/>
</dbReference>
<keyword evidence="3" id="KW-0597">Phosphoprotein</keyword>
<dbReference type="SUPFAM" id="SSF52777">
    <property type="entry name" value="CoA-dependent acyltransferases"/>
    <property type="match status" value="2"/>
</dbReference>
<dbReference type="OrthoDB" id="9778690at2"/>
<dbReference type="Pfam" id="PF00550">
    <property type="entry name" value="PP-binding"/>
    <property type="match status" value="2"/>
</dbReference>
<dbReference type="Pfam" id="PF13193">
    <property type="entry name" value="AMP-binding_C"/>
    <property type="match status" value="1"/>
</dbReference>
<evidence type="ECO:0000259" key="6">
    <source>
        <dbReference type="PROSITE" id="PS50075"/>
    </source>
</evidence>
<dbReference type="CDD" id="cd19531">
    <property type="entry name" value="LCL_NRPS-like"/>
    <property type="match status" value="1"/>
</dbReference>
<comment type="caution">
    <text evidence="7">The sequence shown here is derived from an EMBL/GenBank/DDBJ whole genome shotgun (WGS) entry which is preliminary data.</text>
</comment>
<dbReference type="InterPro" id="IPR009081">
    <property type="entry name" value="PP-bd_ACP"/>
</dbReference>
<feature type="domain" description="Carrier" evidence="6">
    <location>
        <begin position="509"/>
        <end position="584"/>
    </location>
</feature>
<dbReference type="EMBL" id="PGFD01000003">
    <property type="protein sequence ID" value="PJJ62865.1"/>
    <property type="molecule type" value="Genomic_DNA"/>
</dbReference>
<evidence type="ECO:0000256" key="5">
    <source>
        <dbReference type="SAM" id="Coils"/>
    </source>
</evidence>
<dbReference type="GO" id="GO:0031177">
    <property type="term" value="F:phosphopantetheine binding"/>
    <property type="evidence" value="ECO:0007669"/>
    <property type="project" value="TreeGrafter"/>
</dbReference>
<dbReference type="Gene3D" id="3.30.559.30">
    <property type="entry name" value="Nonribosomal peptide synthetase, condensation domain"/>
    <property type="match status" value="1"/>
</dbReference>
<feature type="coiled-coil region" evidence="5">
    <location>
        <begin position="1509"/>
        <end position="1536"/>
    </location>
</feature>
<accession>A0A2M9BXQ7</accession>
<dbReference type="InterPro" id="IPR010071">
    <property type="entry name" value="AA_adenyl_dom"/>
</dbReference>
<dbReference type="InterPro" id="IPR045851">
    <property type="entry name" value="AMP-bd_C_sf"/>
</dbReference>
<dbReference type="Gene3D" id="3.30.559.10">
    <property type="entry name" value="Chloramphenicol acetyltransferase-like domain"/>
    <property type="match status" value="1"/>
</dbReference>
<dbReference type="Gene3D" id="3.40.50.720">
    <property type="entry name" value="NAD(P)-binding Rossmann-like Domain"/>
    <property type="match status" value="1"/>
</dbReference>
<dbReference type="InterPro" id="IPR025110">
    <property type="entry name" value="AMP-bd_C"/>
</dbReference>
<dbReference type="CDD" id="cd05930">
    <property type="entry name" value="A_NRPS"/>
    <property type="match status" value="2"/>
</dbReference>
<dbReference type="PANTHER" id="PTHR45527:SF1">
    <property type="entry name" value="FATTY ACID SYNTHASE"/>
    <property type="match status" value="1"/>
</dbReference>
<gene>
    <name evidence="7" type="ORF">CLV73_3370</name>
</gene>
<dbReference type="RefSeq" id="WP_100378003.1">
    <property type="nucleotide sequence ID" value="NZ_PGFD01000003.1"/>
</dbReference>
<dbReference type="InterPro" id="IPR000873">
    <property type="entry name" value="AMP-dep_synth/lig_dom"/>
</dbReference>
<evidence type="ECO:0000313" key="8">
    <source>
        <dbReference type="Proteomes" id="UP000228740"/>
    </source>
</evidence>
<dbReference type="SUPFAM" id="SSF47336">
    <property type="entry name" value="ACP-like"/>
    <property type="match status" value="2"/>
</dbReference>
<dbReference type="Gene3D" id="3.40.50.12780">
    <property type="entry name" value="N-terminal domain of ligase-like"/>
    <property type="match status" value="2"/>
</dbReference>
<dbReference type="InterPro" id="IPR010080">
    <property type="entry name" value="Thioester_reductase-like_dom"/>
</dbReference>
<dbReference type="Gene3D" id="3.30.300.30">
    <property type="match status" value="2"/>
</dbReference>
<dbReference type="InterPro" id="IPR036736">
    <property type="entry name" value="ACP-like_sf"/>
</dbReference>
<keyword evidence="4" id="KW-0436">Ligase</keyword>
<dbReference type="PROSITE" id="PS50075">
    <property type="entry name" value="CARRIER"/>
    <property type="match status" value="2"/>
</dbReference>
<dbReference type="GO" id="GO:0043041">
    <property type="term" value="P:amino acid activation for nonribosomal peptide biosynthetic process"/>
    <property type="evidence" value="ECO:0007669"/>
    <property type="project" value="TreeGrafter"/>
</dbReference>
<evidence type="ECO:0000256" key="4">
    <source>
        <dbReference type="ARBA" id="ARBA00022598"/>
    </source>
</evidence>
<dbReference type="Proteomes" id="UP000228740">
    <property type="component" value="Unassembled WGS sequence"/>
</dbReference>
<keyword evidence="8" id="KW-1185">Reference proteome</keyword>
<dbReference type="InterPro" id="IPR001242">
    <property type="entry name" value="Condensation_dom"/>
</dbReference>
<dbReference type="SUPFAM" id="SSF56801">
    <property type="entry name" value="Acetyl-CoA synthetase-like"/>
    <property type="match status" value="2"/>
</dbReference>
<dbReference type="InterPro" id="IPR023213">
    <property type="entry name" value="CAT-like_dom_sf"/>
</dbReference>
<dbReference type="InterPro" id="IPR020845">
    <property type="entry name" value="AMP-binding_CS"/>
</dbReference>
<feature type="domain" description="Carrier" evidence="6">
    <location>
        <begin position="1536"/>
        <end position="1611"/>
    </location>
</feature>
<dbReference type="Gene3D" id="1.10.1200.10">
    <property type="entry name" value="ACP-like"/>
    <property type="match status" value="2"/>
</dbReference>
<reference evidence="7 8" key="1">
    <citation type="submission" date="2017-11" db="EMBL/GenBank/DDBJ databases">
        <title>Genomic Encyclopedia of Archaeal and Bacterial Type Strains, Phase II (KMG-II): From Individual Species to Whole Genera.</title>
        <authorList>
            <person name="Goeker M."/>
        </authorList>
    </citation>
    <scope>NUCLEOTIDE SEQUENCE [LARGE SCALE GENOMIC DNA]</scope>
    <source>
        <strain evidence="7 8">DSM 27617</strain>
    </source>
</reference>
<name>A0A2M9BXQ7_9FLAO</name>
<dbReference type="FunFam" id="3.40.50.980:FF:000001">
    <property type="entry name" value="Non-ribosomal peptide synthetase"/>
    <property type="match status" value="1"/>
</dbReference>
<keyword evidence="5" id="KW-0175">Coiled coil</keyword>
<dbReference type="CDD" id="cd05235">
    <property type="entry name" value="SDR_e1"/>
    <property type="match status" value="1"/>
</dbReference>
<dbReference type="Pfam" id="PF00501">
    <property type="entry name" value="AMP-binding"/>
    <property type="match status" value="2"/>
</dbReference>
<proteinExistence type="predicted"/>
<dbReference type="PROSITE" id="PS00455">
    <property type="entry name" value="AMP_BINDING"/>
    <property type="match status" value="2"/>
</dbReference>
<dbReference type="InterPro" id="IPR013120">
    <property type="entry name" value="FAR_NAD-bd"/>
</dbReference>
<sequence>MNKISTQGTTVLSLLDNAVMLNSTKTALIYENERISFKQLDINSNQLSNYLKQKGIFTEVPLCFCLDQSIEKVIVMLSIWKSGAAYVSLDPLYPDNRLQHILEDTNSPMLITKKKFAEKFHFYKGEIIFIDEKKEDILQMPKENPDSEIKNGLAYLAYTSGSTGAPKAVMAEHKGLGNFIQYFGEFLNTEKEDTALNISSSNFDGIVLDLWVPLSLGMTVYLYPDNRIVGDALLSYICQNNITVLPYLPVSILATLPTDKQIGSLRKICTGGEAPIVKVIEYWKTKVELINIYGPTETTVVVSGFKFSETHPIGTIGQPLRNVDFYVLDQEMNILPTNEVGELYIGGIQVSRGYYNRPDLTAERFLPFTTPDGKTTRVYKTGDLVRQLEDHTIEFVGRADQQVKVRGFRVEPAEIEENIKQSNLVENCVIVVKQEQNEKQLICFYKNNKDKNTFPEAIRAYLFERLPSYMIPSKFLEIQEFPLTANGKIDKSFLNTLEITEEKRHFFVPPQTELQKQLANAWSTVLNIKSVGIYDNFFQFGGNSILAYKLIYLIRQELHLPLQIADLFLYPSIHELEKYITDLEKTEQNETGPSIPDNHPVQLSFQQQSLWFLDKLYGSVAYNVGALYPVNEAISLPTLEKAFKELLRKHSILRTIIEEKENQAFQSAMSENNWILENLYDAEKVQELIKIPFDLQRDYMLRAYVIHKNGKPASLFLMVHHIVTDGWSMPLIVQEINTLYHQISNNQEDKRVLTEYKNYVIYQSKQDKENGINFWKEYLEDVSVLQIAHDFKKEYPHPDSGKQYQFEVDEKLTATLQRISEEHSATLYITLLSAFGLLMQYYSGQQDICVGSPFANRPHRFDKTIGYFTNMLPIRMKIDGNPVFSDFLHQIKNMIPQVFQHQETPLETIISNVIKDRFAGHNPLFQNVFVLQNPNEKFEISTPIENHNAEWIFNQKTKFDLQFEVLPIGEKLKVNIDYSDVLFKEKTITEMAKAYLFILASIAFNPDQKIGDIDIYSVLEKREINEFETNEAPKTLVALFEQQVEKTPDKTALILSGLGISYQDLNKKSSHIASQLIAAGVKSEDFVACYQEQSIERIITLLGIIKSGAAYVPLDTAYPIDRIKTILEDTKPKFLITTVKFDLKSEMERPVLFIENLMNAPLEHIQKSYKDTHAPTDLAYVIHTSGTTGQPKGVLIEHQSLGNFITEYGNLLELSENDRTLQFSPYNFDGSVIDMWIPLTKGATIHLYPNNKLLGDHLSEFIAQHSISVIPFISPSVLSTIPQNENLPLLKVIGTGAETCPPQVSQYWKKRAKLLNMYGPTESTVAVNTFVFDDIHPDNTIGTAIKNMKLYVLDQYLRQVPDGVIGELYISGIQLSRGYLNKPELTAEKFIKNPFANNETSFYSRMYKTGDQVKILADGMLEYVGRADYQVKIRGYRIELAEIENTLCKIKGIKNATVHIHKTLGGVKSLRAFVSGDAPIAHIKSELNRQLPSYMIPNEIFMVATIPVKSNGKIDLESLNQMAENLINETTGIQEEPLNDYEKIIREIWSEVLERKITSLEDDFFQLGGHSLLLTKLYNKLFKHFPNTISLSELYINNSIRKLALLIEEREARPELQNYGLGQDPLSEEIKKDATIASDAFKFNVSKKGNFTNPKAILLTGVTGFVGLNILVELLASSSADIYLLIRADNETLAKERLFEALENQLISADIFDEKRIKILAGDLAKPLLGLSTEKYDELAEIIDVVHHAGSAVNFIQPYSYMKAANVDALYTLIRFITTHQLKQLSLLSTVGVFSWEHYFTKPALIMEDTDTKPVFKYLSRDMGYIQSKWVMERVAQEAIKQGVPIVIFRLGYVFCHSLTGATAKYQWWGSLIKTCIQLKAYPILIDQKEELTMVDFVSKAITYISKNPDSIGQIFHLSPEPEDNMTVTEFFELLREEFNFDLKPVPYPQWRALWENDENSPLYPLLNLFKFVAYDNKSIIEIHQNTPDFDITNTKKFLEGSSIENKTVKRDNVEAFCKYLGVL</sequence>
<dbReference type="SUPFAM" id="SSF51735">
    <property type="entry name" value="NAD(P)-binding Rossmann-fold domains"/>
    <property type="match status" value="1"/>
</dbReference>
<dbReference type="Pfam" id="PF07993">
    <property type="entry name" value="NAD_binding_4"/>
    <property type="match status" value="1"/>
</dbReference>
<dbReference type="InterPro" id="IPR036291">
    <property type="entry name" value="NAD(P)-bd_dom_sf"/>
</dbReference>
<dbReference type="GO" id="GO:0044550">
    <property type="term" value="P:secondary metabolite biosynthetic process"/>
    <property type="evidence" value="ECO:0007669"/>
    <property type="project" value="TreeGrafter"/>
</dbReference>
<dbReference type="PANTHER" id="PTHR45527">
    <property type="entry name" value="NONRIBOSOMAL PEPTIDE SYNTHETASE"/>
    <property type="match status" value="1"/>
</dbReference>
<dbReference type="GO" id="GO:0016874">
    <property type="term" value="F:ligase activity"/>
    <property type="evidence" value="ECO:0007669"/>
    <property type="project" value="UniProtKB-KW"/>
</dbReference>
<dbReference type="NCBIfam" id="TIGR01746">
    <property type="entry name" value="Thioester-redct"/>
    <property type="match status" value="1"/>
</dbReference>
<protein>
    <submittedName>
        <fullName evidence="7">Amino acid adenylation domain-containing protein/thioester reductase-like protein</fullName>
    </submittedName>
</protein>
<dbReference type="InterPro" id="IPR042099">
    <property type="entry name" value="ANL_N_sf"/>
</dbReference>
<evidence type="ECO:0000256" key="1">
    <source>
        <dbReference type="ARBA" id="ARBA00001957"/>
    </source>
</evidence>
<dbReference type="FunFam" id="3.40.50.12780:FF:000012">
    <property type="entry name" value="Non-ribosomal peptide synthetase"/>
    <property type="match status" value="1"/>
</dbReference>
<evidence type="ECO:0000256" key="3">
    <source>
        <dbReference type="ARBA" id="ARBA00022553"/>
    </source>
</evidence>
<comment type="cofactor">
    <cofactor evidence="1">
        <name>pantetheine 4'-phosphate</name>
        <dbReference type="ChEBI" id="CHEBI:47942"/>
    </cofactor>
</comment>
<organism evidence="7 8">
    <name type="scientific">Chryseobacterium geocarposphaerae</name>
    <dbReference type="NCBI Taxonomy" id="1416776"/>
    <lineage>
        <taxon>Bacteria</taxon>
        <taxon>Pseudomonadati</taxon>
        <taxon>Bacteroidota</taxon>
        <taxon>Flavobacteriia</taxon>
        <taxon>Flavobacteriales</taxon>
        <taxon>Weeksellaceae</taxon>
        <taxon>Chryseobacterium group</taxon>
        <taxon>Chryseobacterium</taxon>
    </lineage>
</organism>
<evidence type="ECO:0000313" key="7">
    <source>
        <dbReference type="EMBL" id="PJJ62865.1"/>
    </source>
</evidence>
<dbReference type="NCBIfam" id="TIGR01733">
    <property type="entry name" value="AA-adenyl-dom"/>
    <property type="match status" value="2"/>
</dbReference>
<dbReference type="Pfam" id="PF00668">
    <property type="entry name" value="Condensation"/>
    <property type="match status" value="1"/>
</dbReference>
<keyword evidence="2" id="KW-0596">Phosphopantetheine</keyword>
<evidence type="ECO:0000256" key="2">
    <source>
        <dbReference type="ARBA" id="ARBA00022450"/>
    </source>
</evidence>
<dbReference type="GO" id="GO:0005737">
    <property type="term" value="C:cytoplasm"/>
    <property type="evidence" value="ECO:0007669"/>
    <property type="project" value="TreeGrafter"/>
</dbReference>